<dbReference type="AlphaFoldDB" id="A0A840VKK0"/>
<dbReference type="CDD" id="cd00093">
    <property type="entry name" value="HTH_XRE"/>
    <property type="match status" value="1"/>
</dbReference>
<dbReference type="InterPro" id="IPR001387">
    <property type="entry name" value="Cro/C1-type_HTH"/>
</dbReference>
<dbReference type="RefSeq" id="WP_184020825.1">
    <property type="nucleotide sequence ID" value="NZ_JACHFD010000021.1"/>
</dbReference>
<dbReference type="SUPFAM" id="SSF47413">
    <property type="entry name" value="lambda repressor-like DNA-binding domains"/>
    <property type="match status" value="1"/>
</dbReference>
<feature type="domain" description="HTH cro/C1-type" evidence="1">
    <location>
        <begin position="14"/>
        <end position="59"/>
    </location>
</feature>
<dbReference type="PROSITE" id="PS50943">
    <property type="entry name" value="HTH_CROC1"/>
    <property type="match status" value="1"/>
</dbReference>
<accession>A0A840VKK0</accession>
<evidence type="ECO:0000259" key="1">
    <source>
        <dbReference type="PROSITE" id="PS50943"/>
    </source>
</evidence>
<comment type="caution">
    <text evidence="2">The sequence shown here is derived from an EMBL/GenBank/DDBJ whole genome shotgun (WGS) entry which is preliminary data.</text>
</comment>
<dbReference type="Proteomes" id="UP000557717">
    <property type="component" value="Unassembled WGS sequence"/>
</dbReference>
<evidence type="ECO:0000313" key="2">
    <source>
        <dbReference type="EMBL" id="MBB5353191.1"/>
    </source>
</evidence>
<evidence type="ECO:0000313" key="3">
    <source>
        <dbReference type="Proteomes" id="UP000557717"/>
    </source>
</evidence>
<organism evidence="2 3">
    <name type="scientific">Haloferula luteola</name>
    <dbReference type="NCBI Taxonomy" id="595692"/>
    <lineage>
        <taxon>Bacteria</taxon>
        <taxon>Pseudomonadati</taxon>
        <taxon>Verrucomicrobiota</taxon>
        <taxon>Verrucomicrobiia</taxon>
        <taxon>Verrucomicrobiales</taxon>
        <taxon>Verrucomicrobiaceae</taxon>
        <taxon>Haloferula</taxon>
    </lineage>
</organism>
<gene>
    <name evidence="2" type="ORF">HNR46_003445</name>
</gene>
<sequence length="322" mass="35289">MARPKGALIDGRQLRSRREQRGMTQDQLAMEAGLTRSVVQKAERGGPLSPTTIQALARAVGSVGSSLALSEDWGRHAEEEVVSPFKPESLPKIGTVWRQTRELLYQMPPPILQSLALRNLARVVPVFSPKSAEATGHFRELMAAVSCARDALAVAWGSTGRSPTSEEMAQHADACFCAAGYTRSCRYEEDTHGADAAFAVAISAARVLESIITHRRDEGRQGADYWRAMEFGTSASHAAGHASVYLTIEDAFIRAATLDTHDLRNAADPGAILRAPLWEGGEAPAALRLFMNRFLRDSCFPHEARRTWNQWVRRGFQAPDGH</sequence>
<name>A0A840VKK0_9BACT</name>
<reference evidence="2 3" key="1">
    <citation type="submission" date="2020-08" db="EMBL/GenBank/DDBJ databases">
        <title>Genomic Encyclopedia of Type Strains, Phase IV (KMG-IV): sequencing the most valuable type-strain genomes for metagenomic binning, comparative biology and taxonomic classification.</title>
        <authorList>
            <person name="Goeker M."/>
        </authorList>
    </citation>
    <scope>NUCLEOTIDE SEQUENCE [LARGE SCALE GENOMIC DNA]</scope>
    <source>
        <strain evidence="2 3">YC6886</strain>
    </source>
</reference>
<dbReference type="SMART" id="SM00530">
    <property type="entry name" value="HTH_XRE"/>
    <property type="match status" value="1"/>
</dbReference>
<dbReference type="EMBL" id="JACHFD010000021">
    <property type="protein sequence ID" value="MBB5353191.1"/>
    <property type="molecule type" value="Genomic_DNA"/>
</dbReference>
<dbReference type="InterPro" id="IPR010982">
    <property type="entry name" value="Lambda_DNA-bd_dom_sf"/>
</dbReference>
<dbReference type="Gene3D" id="1.10.260.40">
    <property type="entry name" value="lambda repressor-like DNA-binding domains"/>
    <property type="match status" value="1"/>
</dbReference>
<dbReference type="Pfam" id="PF01381">
    <property type="entry name" value="HTH_3"/>
    <property type="match status" value="1"/>
</dbReference>
<keyword evidence="3" id="KW-1185">Reference proteome</keyword>
<protein>
    <submittedName>
        <fullName evidence="2">Transcriptional regulator with XRE-family HTH domain</fullName>
    </submittedName>
</protein>
<proteinExistence type="predicted"/>
<dbReference type="GO" id="GO:0003677">
    <property type="term" value="F:DNA binding"/>
    <property type="evidence" value="ECO:0007669"/>
    <property type="project" value="InterPro"/>
</dbReference>